<dbReference type="Gene3D" id="2.60.40.790">
    <property type="match status" value="1"/>
</dbReference>
<dbReference type="OrthoDB" id="1927234at2759"/>
<comment type="caution">
    <text evidence="4">The sequence shown here is derived from an EMBL/GenBank/DDBJ whole genome shotgun (WGS) entry which is preliminary data.</text>
</comment>
<evidence type="ECO:0000313" key="5">
    <source>
        <dbReference type="Proteomes" id="UP000238479"/>
    </source>
</evidence>
<organism evidence="4 5">
    <name type="scientific">Rosa chinensis</name>
    <name type="common">China rose</name>
    <dbReference type="NCBI Taxonomy" id="74649"/>
    <lineage>
        <taxon>Eukaryota</taxon>
        <taxon>Viridiplantae</taxon>
        <taxon>Streptophyta</taxon>
        <taxon>Embryophyta</taxon>
        <taxon>Tracheophyta</taxon>
        <taxon>Spermatophyta</taxon>
        <taxon>Magnoliopsida</taxon>
        <taxon>eudicotyledons</taxon>
        <taxon>Gunneridae</taxon>
        <taxon>Pentapetalae</taxon>
        <taxon>rosids</taxon>
        <taxon>fabids</taxon>
        <taxon>Rosales</taxon>
        <taxon>Rosaceae</taxon>
        <taxon>Rosoideae</taxon>
        <taxon>Rosoideae incertae sedis</taxon>
        <taxon>Rosa</taxon>
    </lineage>
</organism>
<dbReference type="PANTHER" id="PTHR34661:SF3">
    <property type="entry name" value="INCREASED DNA METHYLATION 2"/>
    <property type="match status" value="1"/>
</dbReference>
<dbReference type="FunFam" id="2.60.40.790:FF:000049">
    <property type="entry name" value="Increased DNA methylation 3"/>
    <property type="match status" value="1"/>
</dbReference>
<dbReference type="EMBL" id="PDCK01000041">
    <property type="protein sequence ID" value="PRQ44827.1"/>
    <property type="molecule type" value="Genomic_DNA"/>
</dbReference>
<dbReference type="CDD" id="cd06464">
    <property type="entry name" value="ACD_sHsps-like"/>
    <property type="match status" value="1"/>
</dbReference>
<name>A0A2P6REH6_ROSCH</name>
<reference evidence="4 5" key="1">
    <citation type="journal article" date="2018" name="Nat. Genet.">
        <title>The Rosa genome provides new insights in the design of modern roses.</title>
        <authorList>
            <person name="Bendahmane M."/>
        </authorList>
    </citation>
    <scope>NUCLEOTIDE SEQUENCE [LARGE SCALE GENOMIC DNA]</scope>
    <source>
        <strain evidence="5">cv. Old Blush</strain>
    </source>
</reference>
<accession>A0A2P6REH6</accession>
<feature type="compositionally biased region" description="Polar residues" evidence="2">
    <location>
        <begin position="18"/>
        <end position="34"/>
    </location>
</feature>
<dbReference type="InterPro" id="IPR039321">
    <property type="entry name" value="IDM2/3-like"/>
</dbReference>
<gene>
    <name evidence="4" type="ORF">RchiOBHm_Chr3g0483521</name>
</gene>
<evidence type="ECO:0000259" key="3">
    <source>
        <dbReference type="PROSITE" id="PS01031"/>
    </source>
</evidence>
<feature type="compositionally biased region" description="Polar residues" evidence="2">
    <location>
        <begin position="1"/>
        <end position="11"/>
    </location>
</feature>
<sequence>MHNPNSINLLSSLPVMDDSSQATESNPKNEQSGMANDDQMFLLYFIMGTYFGPDVKGDRPPKSVLQRIAEGLPPYTFEQLAGSQINTAEVQQVYYYVLRKADQSAIVKLPLLHQFFHGNLLIQGQDDTANYPQFPDLFPPLLHYNSQSRTSFNFFENIVLIRNPEIYYIKPEDIERFKRLTGLEGLVLDRDSARLHAITDGSTLYDMTVHEQKSNGESPPIRSSRSSTVTKHVDDPLEYKDPLNQVHVVAPTSSVEYNSTPVMYSYMAPLPTGNGSDVTQNVDPAMIFLPTEKEWSNIVAATKNGFALTGSAATGHIGPTIGLIDIGESEDSYLFRVSLPGVRRDEREFSCEVENEGQVLIRGVTITGEKTVYRYSQMFEMQTQNLCPTGHFSISFQLPGPVNPQQFSGNFGTDGILEGVVMKRLDVK</sequence>
<feature type="domain" description="SHSP" evidence="3">
    <location>
        <begin position="312"/>
        <end position="428"/>
    </location>
</feature>
<evidence type="ECO:0000313" key="4">
    <source>
        <dbReference type="EMBL" id="PRQ44827.1"/>
    </source>
</evidence>
<dbReference type="OMA" id="YSYMAPL"/>
<dbReference type="STRING" id="74649.A0A2P6REH6"/>
<evidence type="ECO:0000256" key="2">
    <source>
        <dbReference type="SAM" id="MobiDB-lite"/>
    </source>
</evidence>
<dbReference type="SUPFAM" id="SSF49764">
    <property type="entry name" value="HSP20-like chaperones"/>
    <property type="match status" value="1"/>
</dbReference>
<keyword evidence="5" id="KW-1185">Reference proteome</keyword>
<feature type="region of interest" description="Disordered" evidence="2">
    <location>
        <begin position="1"/>
        <end position="34"/>
    </location>
</feature>
<protein>
    <submittedName>
        <fullName evidence="4">Putative HSP20-like chaperone</fullName>
    </submittedName>
</protein>
<evidence type="ECO:0000256" key="1">
    <source>
        <dbReference type="PROSITE-ProRule" id="PRU00285"/>
    </source>
</evidence>
<dbReference type="InterPro" id="IPR002068">
    <property type="entry name" value="A-crystallin/Hsp20_dom"/>
</dbReference>
<dbReference type="Gramene" id="PRQ44827">
    <property type="protein sequence ID" value="PRQ44827"/>
    <property type="gene ID" value="RchiOBHm_Chr3g0483521"/>
</dbReference>
<dbReference type="PANTHER" id="PTHR34661">
    <property type="entry name" value="INCREASED DNA METHYLATION 3"/>
    <property type="match status" value="1"/>
</dbReference>
<comment type="similarity">
    <text evidence="1">Belongs to the small heat shock protein (HSP20) family.</text>
</comment>
<dbReference type="GO" id="GO:0005634">
    <property type="term" value="C:nucleus"/>
    <property type="evidence" value="ECO:0007669"/>
    <property type="project" value="TreeGrafter"/>
</dbReference>
<dbReference type="Proteomes" id="UP000238479">
    <property type="component" value="Chromosome 3"/>
</dbReference>
<dbReference type="PROSITE" id="PS01031">
    <property type="entry name" value="SHSP"/>
    <property type="match status" value="1"/>
</dbReference>
<dbReference type="AlphaFoldDB" id="A0A2P6REH6"/>
<dbReference type="InterPro" id="IPR008978">
    <property type="entry name" value="HSP20-like_chaperone"/>
</dbReference>
<proteinExistence type="inferred from homology"/>